<dbReference type="InterPro" id="IPR045854">
    <property type="entry name" value="NO2/SO3_Rdtase_4Fe4S_sf"/>
</dbReference>
<evidence type="ECO:0000259" key="7">
    <source>
        <dbReference type="PROSITE" id="PS51379"/>
    </source>
</evidence>
<organism evidence="8 9">
    <name type="scientific">Candidatus Aquitaenariimonas noxiae</name>
    <dbReference type="NCBI Taxonomy" id="1974741"/>
    <lineage>
        <taxon>Bacteria</taxon>
        <taxon>Pseudomonadati</taxon>
        <taxon>Candidatus Omnitrophota</taxon>
        <taxon>Candidatus Aquitaenariimonas</taxon>
    </lineage>
</organism>
<dbReference type="PROSITE" id="PS00365">
    <property type="entry name" value="NIR_SIR"/>
    <property type="match status" value="1"/>
</dbReference>
<keyword evidence="6" id="KW-0411">Iron-sulfur</keyword>
<feature type="domain" description="4Fe-4S ferredoxin-type" evidence="7">
    <location>
        <begin position="200"/>
        <end position="229"/>
    </location>
</feature>
<dbReference type="Gene3D" id="3.90.480.20">
    <property type="match status" value="1"/>
</dbReference>
<feature type="domain" description="4Fe-4S ferredoxin-type" evidence="7">
    <location>
        <begin position="162"/>
        <end position="191"/>
    </location>
</feature>
<dbReference type="EMBL" id="PEWV01000039">
    <property type="protein sequence ID" value="PIU41674.1"/>
    <property type="molecule type" value="Genomic_DNA"/>
</dbReference>
<gene>
    <name evidence="8" type="ORF">COS99_04150</name>
</gene>
<comment type="caution">
    <text evidence="8">The sequence shown here is derived from an EMBL/GenBank/DDBJ whole genome shotgun (WGS) entry which is preliminary data.</text>
</comment>
<dbReference type="InterPro" id="IPR005117">
    <property type="entry name" value="NiRdtase/SiRdtase_haem-b_fer"/>
</dbReference>
<dbReference type="PANTHER" id="PTHR32439">
    <property type="entry name" value="FERREDOXIN--NITRITE REDUCTASE, CHLOROPLASTIC"/>
    <property type="match status" value="1"/>
</dbReference>
<dbReference type="Proteomes" id="UP000230052">
    <property type="component" value="Unassembled WGS sequence"/>
</dbReference>
<dbReference type="PROSITE" id="PS00198">
    <property type="entry name" value="4FE4S_FER_1"/>
    <property type="match status" value="1"/>
</dbReference>
<keyword evidence="1" id="KW-0004">4Fe-4S</keyword>
<name>A0A2J0KWH8_9BACT</name>
<dbReference type="GO" id="GO:0046872">
    <property type="term" value="F:metal ion binding"/>
    <property type="evidence" value="ECO:0007669"/>
    <property type="project" value="UniProtKB-KW"/>
</dbReference>
<dbReference type="InterPro" id="IPR006067">
    <property type="entry name" value="NO2/SO3_Rdtase_4Fe4S_dom"/>
</dbReference>
<dbReference type="Gene3D" id="3.30.413.10">
    <property type="entry name" value="Sulfite Reductase Hemoprotein, domain 1"/>
    <property type="match status" value="1"/>
</dbReference>
<dbReference type="Gene3D" id="3.30.70.20">
    <property type="match status" value="1"/>
</dbReference>
<evidence type="ECO:0000256" key="5">
    <source>
        <dbReference type="ARBA" id="ARBA00023004"/>
    </source>
</evidence>
<dbReference type="AlphaFoldDB" id="A0A2J0KWH8"/>
<dbReference type="GO" id="GO:0016491">
    <property type="term" value="F:oxidoreductase activity"/>
    <property type="evidence" value="ECO:0007669"/>
    <property type="project" value="UniProtKB-KW"/>
</dbReference>
<dbReference type="SUPFAM" id="SSF55124">
    <property type="entry name" value="Nitrite/Sulfite reductase N-terminal domain-like"/>
    <property type="match status" value="1"/>
</dbReference>
<evidence type="ECO:0000256" key="2">
    <source>
        <dbReference type="ARBA" id="ARBA00022617"/>
    </source>
</evidence>
<keyword evidence="4" id="KW-0560">Oxidoreductase</keyword>
<accession>A0A2J0KWH8</accession>
<dbReference type="InterPro" id="IPR036136">
    <property type="entry name" value="Nit/Sulf_reduc_fer-like_dom_sf"/>
</dbReference>
<dbReference type="SUPFAM" id="SSF54862">
    <property type="entry name" value="4Fe-4S ferredoxins"/>
    <property type="match status" value="1"/>
</dbReference>
<evidence type="ECO:0000256" key="1">
    <source>
        <dbReference type="ARBA" id="ARBA00022485"/>
    </source>
</evidence>
<evidence type="ECO:0000313" key="9">
    <source>
        <dbReference type="Proteomes" id="UP000230052"/>
    </source>
</evidence>
<dbReference type="Pfam" id="PF03460">
    <property type="entry name" value="NIR_SIR_ferr"/>
    <property type="match status" value="1"/>
</dbReference>
<keyword evidence="5" id="KW-0408">Iron</keyword>
<protein>
    <submittedName>
        <fullName evidence="8">Nitrite reductase</fullName>
    </submittedName>
</protein>
<dbReference type="InterPro" id="IPR051329">
    <property type="entry name" value="NIR_SIR_4Fe-4S"/>
</dbReference>
<dbReference type="InterPro" id="IPR017896">
    <property type="entry name" value="4Fe4S_Fe-S-bd"/>
</dbReference>
<dbReference type="PROSITE" id="PS51379">
    <property type="entry name" value="4FE4S_FER_2"/>
    <property type="match status" value="2"/>
</dbReference>
<dbReference type="PANTHER" id="PTHR32439:SF9">
    <property type="entry name" value="BLR3264 PROTEIN"/>
    <property type="match status" value="1"/>
</dbReference>
<evidence type="ECO:0000256" key="3">
    <source>
        <dbReference type="ARBA" id="ARBA00022723"/>
    </source>
</evidence>
<keyword evidence="2" id="KW-0349">Heme</keyword>
<dbReference type="SUPFAM" id="SSF56014">
    <property type="entry name" value="Nitrite and sulphite reductase 4Fe-4S domain-like"/>
    <property type="match status" value="1"/>
</dbReference>
<evidence type="ECO:0000313" key="8">
    <source>
        <dbReference type="EMBL" id="PIU41674.1"/>
    </source>
</evidence>
<sequence>MQKKNYSDAELQGLRTGGIIKQKQKDYFILRTRIPGGYLKADILKKYSAIAKKYGRDYVHVSTRQGIEIPWIHIKNILKLLKDLKKSGILRGACGPRSRNLIACPGSSVCRFGFVDTEQLAQKLDRVAFGKNVPKKFKVAISGCLNSCAKPQENDLGFLAQGEPEVDLGKCIGCTLCAKVCEKVCGRGKREPAIVMDKNKRPVYRKENCFFEGDCIRVCPVNAWKLKKTGFAVYIGGKVGRFPKFGIKIADFIGEKDIPKIIKNTIHCYNRIAEKGERFVEALERQNLEEIKREIL</sequence>
<dbReference type="GO" id="GO:0051539">
    <property type="term" value="F:4 iron, 4 sulfur cluster binding"/>
    <property type="evidence" value="ECO:0007669"/>
    <property type="project" value="UniProtKB-KW"/>
</dbReference>
<dbReference type="GO" id="GO:0020037">
    <property type="term" value="F:heme binding"/>
    <property type="evidence" value="ECO:0007669"/>
    <property type="project" value="InterPro"/>
</dbReference>
<keyword evidence="3" id="KW-0479">Metal-binding</keyword>
<reference evidence="8 9" key="1">
    <citation type="submission" date="2017-09" db="EMBL/GenBank/DDBJ databases">
        <title>Depth-based differentiation of microbial function through sediment-hosted aquifers and enrichment of novel symbionts in the deep terrestrial subsurface.</title>
        <authorList>
            <person name="Probst A.J."/>
            <person name="Ladd B."/>
            <person name="Jarett J.K."/>
            <person name="Geller-Mcgrath D.E."/>
            <person name="Sieber C.M."/>
            <person name="Emerson J.B."/>
            <person name="Anantharaman K."/>
            <person name="Thomas B.C."/>
            <person name="Malmstrom R."/>
            <person name="Stieglmeier M."/>
            <person name="Klingl A."/>
            <person name="Woyke T."/>
            <person name="Ryan C.M."/>
            <person name="Banfield J.F."/>
        </authorList>
    </citation>
    <scope>NUCLEOTIDE SEQUENCE [LARGE SCALE GENOMIC DNA]</scope>
    <source>
        <strain evidence="8">CG07_land_8_20_14_0_80_42_15</strain>
    </source>
</reference>
<evidence type="ECO:0000256" key="6">
    <source>
        <dbReference type="ARBA" id="ARBA00023014"/>
    </source>
</evidence>
<dbReference type="PRINTS" id="PR00397">
    <property type="entry name" value="SIROHAEM"/>
</dbReference>
<evidence type="ECO:0000256" key="4">
    <source>
        <dbReference type="ARBA" id="ARBA00023002"/>
    </source>
</evidence>
<dbReference type="InterPro" id="IPR006066">
    <property type="entry name" value="NO2/SO3_Rdtase_FeS/sirohaem_BS"/>
</dbReference>
<dbReference type="Pfam" id="PF01077">
    <property type="entry name" value="NIR_SIR"/>
    <property type="match status" value="1"/>
</dbReference>
<dbReference type="InterPro" id="IPR017900">
    <property type="entry name" value="4Fe4S_Fe_S_CS"/>
</dbReference>
<proteinExistence type="predicted"/>